<dbReference type="PANTHER" id="PTHR43677:SF4">
    <property type="entry name" value="QUINONE OXIDOREDUCTASE-LIKE PROTEIN 2"/>
    <property type="match status" value="1"/>
</dbReference>
<dbReference type="Gene3D" id="3.40.50.720">
    <property type="entry name" value="NAD(P)-binding Rossmann-like Domain"/>
    <property type="match status" value="1"/>
</dbReference>
<dbReference type="RefSeq" id="WP_093454480.1">
    <property type="nucleotide sequence ID" value="NZ_FNZG01000005.1"/>
</dbReference>
<proteinExistence type="predicted"/>
<dbReference type="SMART" id="SM00829">
    <property type="entry name" value="PKS_ER"/>
    <property type="match status" value="1"/>
</dbReference>
<dbReference type="Proteomes" id="UP000231644">
    <property type="component" value="Unassembled WGS sequence"/>
</dbReference>
<dbReference type="AlphaFoldDB" id="A0A1I1Q135"/>
<accession>A0A1I1Q135</accession>
<dbReference type="InterPro" id="IPR036291">
    <property type="entry name" value="NAD(P)-bd_dom_sf"/>
</dbReference>
<dbReference type="InterPro" id="IPR013154">
    <property type="entry name" value="ADH-like_N"/>
</dbReference>
<feature type="domain" description="Enoyl reductase (ER)" evidence="1">
    <location>
        <begin position="10"/>
        <end position="330"/>
    </location>
</feature>
<protein>
    <submittedName>
        <fullName evidence="2">NADPH2:quinone reductase</fullName>
    </submittedName>
</protein>
<evidence type="ECO:0000259" key="1">
    <source>
        <dbReference type="SMART" id="SM00829"/>
    </source>
</evidence>
<organism evidence="2 3">
    <name type="scientific">Pseudooceanicola nitratireducens</name>
    <dbReference type="NCBI Taxonomy" id="517719"/>
    <lineage>
        <taxon>Bacteria</taxon>
        <taxon>Pseudomonadati</taxon>
        <taxon>Pseudomonadota</taxon>
        <taxon>Alphaproteobacteria</taxon>
        <taxon>Rhodobacterales</taxon>
        <taxon>Paracoccaceae</taxon>
        <taxon>Pseudooceanicola</taxon>
    </lineage>
</organism>
<evidence type="ECO:0000313" key="2">
    <source>
        <dbReference type="EMBL" id="SFD15856.1"/>
    </source>
</evidence>
<dbReference type="SUPFAM" id="SSF50129">
    <property type="entry name" value="GroES-like"/>
    <property type="match status" value="1"/>
</dbReference>
<name>A0A1I1Q135_9RHOB</name>
<dbReference type="OrthoDB" id="4190732at2"/>
<dbReference type="Pfam" id="PF08240">
    <property type="entry name" value="ADH_N"/>
    <property type="match status" value="1"/>
</dbReference>
<dbReference type="GO" id="GO:0016491">
    <property type="term" value="F:oxidoreductase activity"/>
    <property type="evidence" value="ECO:0007669"/>
    <property type="project" value="InterPro"/>
</dbReference>
<dbReference type="Pfam" id="PF00107">
    <property type="entry name" value="ADH_zinc_N"/>
    <property type="match status" value="1"/>
</dbReference>
<dbReference type="InterPro" id="IPR020843">
    <property type="entry name" value="ER"/>
</dbReference>
<dbReference type="STRING" id="517719.SAMN05421762_3442"/>
<keyword evidence="3" id="KW-1185">Reference proteome</keyword>
<dbReference type="SUPFAM" id="SSF51735">
    <property type="entry name" value="NAD(P)-binding Rossmann-fold domains"/>
    <property type="match status" value="1"/>
</dbReference>
<dbReference type="CDD" id="cd08241">
    <property type="entry name" value="QOR1"/>
    <property type="match status" value="1"/>
</dbReference>
<dbReference type="InterPro" id="IPR011032">
    <property type="entry name" value="GroES-like_sf"/>
</dbReference>
<dbReference type="InterPro" id="IPR051397">
    <property type="entry name" value="Zn-ADH-like_protein"/>
</dbReference>
<gene>
    <name evidence="2" type="ORF">SAMN05421762_3442</name>
</gene>
<evidence type="ECO:0000313" key="3">
    <source>
        <dbReference type="Proteomes" id="UP000231644"/>
    </source>
</evidence>
<dbReference type="PANTHER" id="PTHR43677">
    <property type="entry name" value="SHORT-CHAIN DEHYDROGENASE/REDUCTASE"/>
    <property type="match status" value="1"/>
</dbReference>
<sequence>MRAIHSVENGGPEKLIYRTDAPIPEPLPGQIRIRVQSAALNMPDLLMIEDLYQDRPARPFAPGSEVAGTVDDLGAGVTGFAKGDRVLAVCSHGGLADFVCAPATKTSRIPDAMPYDDASALLVTYGTAWHALKDRANLQKGETLLVLGASGGVGLAAIELGRALGARVVAGVSSAEKLQVARDAGAEDGLIYPTGDLTRDQQKTLSKEIKALGGTKGIDAIFDPIGGAYVEPAFRAIGWGGRYLVIGFAAGIAALPMNLPLLKGAGVLGVYWADSLVRDPEGHARAVQELYDLYARRQIKPRIQARYPLEQGIPAMKHLASRRATGKIVIEL</sequence>
<dbReference type="EMBL" id="FOLX01000002">
    <property type="protein sequence ID" value="SFD15856.1"/>
    <property type="molecule type" value="Genomic_DNA"/>
</dbReference>
<dbReference type="InterPro" id="IPR013149">
    <property type="entry name" value="ADH-like_C"/>
</dbReference>
<reference evidence="2 3" key="1">
    <citation type="submission" date="2016-10" db="EMBL/GenBank/DDBJ databases">
        <authorList>
            <person name="de Groot N.N."/>
        </authorList>
    </citation>
    <scope>NUCLEOTIDE SEQUENCE [LARGE SCALE GENOMIC DNA]</scope>
    <source>
        <strain evidence="2 3">DSM 29619</strain>
    </source>
</reference>
<dbReference type="Gene3D" id="3.90.180.10">
    <property type="entry name" value="Medium-chain alcohol dehydrogenases, catalytic domain"/>
    <property type="match status" value="1"/>
</dbReference>